<dbReference type="Proteomes" id="UP001055091">
    <property type="component" value="Unassembled WGS sequence"/>
</dbReference>
<comment type="caution">
    <text evidence="1">The sequence shown here is derived from an EMBL/GenBank/DDBJ whole genome shotgun (WGS) entry which is preliminary data.</text>
</comment>
<evidence type="ECO:0000313" key="2">
    <source>
        <dbReference type="Proteomes" id="UP001055091"/>
    </source>
</evidence>
<dbReference type="SUPFAM" id="SSF49899">
    <property type="entry name" value="Concanavalin A-like lectins/glucanases"/>
    <property type="match status" value="2"/>
</dbReference>
<evidence type="ECO:0008006" key="3">
    <source>
        <dbReference type="Google" id="ProtNLM"/>
    </source>
</evidence>
<dbReference type="InterPro" id="IPR015305">
    <property type="entry name" value="DUF1961"/>
</dbReference>
<sequence length="414" mass="48680">MPQYEKNIHNYVLMSDDQIEFDDVEEAGFALVYRFNWNDQMFAKFYKGKIGRGALYPQHAITVGGQLSLQKSTWYQVGISWDREGGDYRVYINGIQISRATIFLEKLQTSCGPYLYMGNPSFVFSELKFYDVCFKPKQFQQIYEEEAVYCDEELQAHLLAVHTGNALRSENWIPDKTWKKKVELSLKNEEDLEKFYIQGCKEAVSVTSDGFSIQTHQRRTPEAIVEKPDSYDPDQVYLWLKEWLEGDVAIEYEFMPEKENGLSLVMFQASGMHREDFMKDYPLRTTGSMRMVHGENVRNYHWEYFREMDDVRHDIGSNILVKNPWGYPLAYQCIPKRLEQNQWHKIQIIQEEARILGIIDGKVIFDVEDQADSNNGPILNSGHIAIRCMWKTRLRIRNLRVFNREPAYDVIQEV</sequence>
<evidence type="ECO:0000313" key="1">
    <source>
        <dbReference type="EMBL" id="GKH01475.1"/>
    </source>
</evidence>
<name>A0AA37JH28_9FIRM</name>
<accession>A0AA37JH28</accession>
<protein>
    <recommendedName>
        <fullName evidence="3">DUF1961 family protein</fullName>
    </recommendedName>
</protein>
<dbReference type="Pfam" id="PF09224">
    <property type="entry name" value="DUF1961"/>
    <property type="match status" value="1"/>
</dbReference>
<dbReference type="EMBL" id="BQNJ01000001">
    <property type="protein sequence ID" value="GKH01475.1"/>
    <property type="molecule type" value="Genomic_DNA"/>
</dbReference>
<gene>
    <name evidence="1" type="ORF">CE91St55_34560</name>
</gene>
<dbReference type="InterPro" id="IPR013320">
    <property type="entry name" value="ConA-like_dom_sf"/>
</dbReference>
<dbReference type="AlphaFoldDB" id="A0AA37JH28"/>
<proteinExistence type="predicted"/>
<reference evidence="1" key="1">
    <citation type="submission" date="2022-01" db="EMBL/GenBank/DDBJ databases">
        <title>Novel bile acid biosynthetic pathways are enriched in the microbiome of centenarians.</title>
        <authorList>
            <person name="Sato Y."/>
            <person name="Atarashi K."/>
            <person name="Plichta R.D."/>
            <person name="Arai Y."/>
            <person name="Sasajima S."/>
            <person name="Kearney M.S."/>
            <person name="Suda W."/>
            <person name="Takeshita K."/>
            <person name="Sasaki T."/>
            <person name="Okamoto S."/>
            <person name="Skelly N.A."/>
            <person name="Okamura Y."/>
            <person name="Vlamakis H."/>
            <person name="Li Y."/>
            <person name="Tanoue T."/>
            <person name="Takei H."/>
            <person name="Nittono H."/>
            <person name="Narushima S."/>
            <person name="Irie J."/>
            <person name="Itoh H."/>
            <person name="Moriya K."/>
            <person name="Sugiura Y."/>
            <person name="Suematsu M."/>
            <person name="Moritoki N."/>
            <person name="Shibata S."/>
            <person name="Littman R.D."/>
            <person name="Fischbach A.M."/>
            <person name="Uwamino Y."/>
            <person name="Inoue T."/>
            <person name="Honda A."/>
            <person name="Hattori M."/>
            <person name="Murai T."/>
            <person name="Xavier J.R."/>
            <person name="Hirose N."/>
            <person name="Honda K."/>
        </authorList>
    </citation>
    <scope>NUCLEOTIDE SEQUENCE</scope>
    <source>
        <strain evidence="1">CE91-St55</strain>
    </source>
</reference>
<dbReference type="Gene3D" id="2.60.120.200">
    <property type="match status" value="2"/>
</dbReference>
<organism evidence="1 2">
    <name type="scientific">Hungatella hathewayi</name>
    <dbReference type="NCBI Taxonomy" id="154046"/>
    <lineage>
        <taxon>Bacteria</taxon>
        <taxon>Bacillati</taxon>
        <taxon>Bacillota</taxon>
        <taxon>Clostridia</taxon>
        <taxon>Lachnospirales</taxon>
        <taxon>Lachnospiraceae</taxon>
        <taxon>Hungatella</taxon>
    </lineage>
</organism>